<dbReference type="EMBL" id="JALBUR010000002">
    <property type="protein sequence ID" value="MDX8418787.1"/>
    <property type="molecule type" value="Genomic_DNA"/>
</dbReference>
<protein>
    <submittedName>
        <fullName evidence="2">Uncharacterized protein</fullName>
    </submittedName>
</protein>
<proteinExistence type="predicted"/>
<dbReference type="AlphaFoldDB" id="A0AB35U4Y0"/>
<evidence type="ECO:0000313" key="2">
    <source>
        <dbReference type="EMBL" id="MDX8418787.1"/>
    </source>
</evidence>
<comment type="caution">
    <text evidence="2">The sequence shown here is derived from an EMBL/GenBank/DDBJ whole genome shotgun (WGS) entry which is preliminary data.</text>
</comment>
<evidence type="ECO:0000313" key="3">
    <source>
        <dbReference type="Proteomes" id="UP001286174"/>
    </source>
</evidence>
<feature type="transmembrane region" description="Helical" evidence="1">
    <location>
        <begin position="90"/>
        <end position="110"/>
    </location>
</feature>
<keyword evidence="1" id="KW-0472">Membrane</keyword>
<accession>A0AB35U4Y0</accession>
<reference evidence="2 3" key="1">
    <citation type="submission" date="2022-03" db="EMBL/GenBank/DDBJ databases">
        <title>Novel taxa within the pig intestine.</title>
        <authorList>
            <person name="Wylensek D."/>
            <person name="Bishof K."/>
            <person name="Afrizal A."/>
            <person name="Clavel T."/>
        </authorList>
    </citation>
    <scope>NUCLEOTIDE SEQUENCE [LARGE SCALE GENOMIC DNA]</scope>
    <source>
        <strain evidence="2 3">CLA-KB-P133</strain>
    </source>
</reference>
<keyword evidence="3" id="KW-1185">Reference proteome</keyword>
<gene>
    <name evidence="2" type="ORF">MOZ60_01610</name>
</gene>
<keyword evidence="1" id="KW-1133">Transmembrane helix</keyword>
<evidence type="ECO:0000256" key="1">
    <source>
        <dbReference type="SAM" id="Phobius"/>
    </source>
</evidence>
<organism evidence="2 3">
    <name type="scientific">Grylomicrobium aquisgranensis</name>
    <dbReference type="NCBI Taxonomy" id="2926318"/>
    <lineage>
        <taxon>Bacteria</taxon>
        <taxon>Bacillati</taxon>
        <taxon>Bacillota</taxon>
        <taxon>Erysipelotrichia</taxon>
        <taxon>Erysipelotrichales</taxon>
        <taxon>Erysipelotrichaceae</taxon>
        <taxon>Grylomicrobium</taxon>
    </lineage>
</organism>
<dbReference type="Proteomes" id="UP001286174">
    <property type="component" value="Unassembled WGS sequence"/>
</dbReference>
<feature type="transmembrane region" description="Helical" evidence="1">
    <location>
        <begin position="63"/>
        <end position="83"/>
    </location>
</feature>
<sequence>MRTNSWKLFRILTILISLVTAVFNWRWTTGFLAGTAMCILLYYRTDTYWSDILDSGTTKGSRYMFHFAINFLLMALPMVLAALFPQIMNIFAAALGLLMIKITVTVEVLLPKGKEEARS</sequence>
<name>A0AB35U4Y0_9FIRM</name>
<keyword evidence="1" id="KW-0812">Transmembrane</keyword>
<feature type="transmembrane region" description="Helical" evidence="1">
    <location>
        <begin position="12"/>
        <end position="43"/>
    </location>
</feature>
<dbReference type="RefSeq" id="WP_277009768.1">
    <property type="nucleotide sequence ID" value="NZ_JALBUR010000002.1"/>
</dbReference>